<evidence type="ECO:0000313" key="5">
    <source>
        <dbReference type="Proteomes" id="UP000810171"/>
    </source>
</evidence>
<gene>
    <name evidence="4" type="ORF">H9C73_11675</name>
</gene>
<keyword evidence="5" id="KW-1185">Reference proteome</keyword>
<dbReference type="InterPro" id="IPR050469">
    <property type="entry name" value="Diguanylate_Cyclase"/>
</dbReference>
<dbReference type="NCBIfam" id="TIGR00254">
    <property type="entry name" value="GGDEF"/>
    <property type="match status" value="1"/>
</dbReference>
<dbReference type="CDD" id="cd01949">
    <property type="entry name" value="GGDEF"/>
    <property type="match status" value="1"/>
</dbReference>
<dbReference type="PANTHER" id="PTHR45138:SF9">
    <property type="entry name" value="DIGUANYLATE CYCLASE DGCM-RELATED"/>
    <property type="match status" value="1"/>
</dbReference>
<evidence type="ECO:0000256" key="1">
    <source>
        <dbReference type="ARBA" id="ARBA00012528"/>
    </source>
</evidence>
<dbReference type="Pfam" id="PF00990">
    <property type="entry name" value="GGDEF"/>
    <property type="match status" value="1"/>
</dbReference>
<sequence>MKTTALTRLLEHAPTPVALIKDNTLKWHNLGWRQLADKDQSALLNWASNAASPCTLLAGQVFARTTEDNTCLIMQAPPLDEPLRQQVTQPLLQALQEGQDPFHVLPEVLSRLLGRTHVTGSKLSGNHALNRVGRFETGHYRAPETLPLESDPIAARLYTGDRLSAYVEPDESGPIACRVDASHGHPLGHFTLMAPDKHAKSPLECLLVLQACAQLIAAWHDRPEARQEASSKLPTDRLTGLATRDALDQQLKYCERRFTGQSQDFLLAMIDIDNLSAINQSLGQRAGDEVLKSFAGQLRHICRPTDHLFRFGGDEFVILFHHDDLSPPLADRLEKVNRKMSRHLDRPFESRFGSAALSEARGSGDELLLLADQRLRKAKSGN</sequence>
<accession>A0ABS3ZCG6</accession>
<comment type="caution">
    <text evidence="4">The sequence shown here is derived from an EMBL/GenBank/DDBJ whole genome shotgun (WGS) entry which is preliminary data.</text>
</comment>
<evidence type="ECO:0000259" key="3">
    <source>
        <dbReference type="PROSITE" id="PS50887"/>
    </source>
</evidence>
<dbReference type="Gene3D" id="3.30.70.270">
    <property type="match status" value="1"/>
</dbReference>
<dbReference type="PANTHER" id="PTHR45138">
    <property type="entry name" value="REGULATORY COMPONENTS OF SENSORY TRANSDUCTION SYSTEM"/>
    <property type="match status" value="1"/>
</dbReference>
<dbReference type="PROSITE" id="PS50887">
    <property type="entry name" value="GGDEF"/>
    <property type="match status" value="1"/>
</dbReference>
<protein>
    <recommendedName>
        <fullName evidence="1">diguanylate cyclase</fullName>
        <ecNumber evidence="1">2.7.7.65</ecNumber>
    </recommendedName>
</protein>
<dbReference type="SMART" id="SM00267">
    <property type="entry name" value="GGDEF"/>
    <property type="match status" value="1"/>
</dbReference>
<organism evidence="4 5">
    <name type="scientific">Marinobacterium alkalitolerans</name>
    <dbReference type="NCBI Taxonomy" id="1542925"/>
    <lineage>
        <taxon>Bacteria</taxon>
        <taxon>Pseudomonadati</taxon>
        <taxon>Pseudomonadota</taxon>
        <taxon>Gammaproteobacteria</taxon>
        <taxon>Oceanospirillales</taxon>
        <taxon>Oceanospirillaceae</taxon>
        <taxon>Marinobacterium</taxon>
    </lineage>
</organism>
<dbReference type="RefSeq" id="WP_209288007.1">
    <property type="nucleotide sequence ID" value="NZ_JACVEW010000017.1"/>
</dbReference>
<dbReference type="InterPro" id="IPR000160">
    <property type="entry name" value="GGDEF_dom"/>
</dbReference>
<dbReference type="SUPFAM" id="SSF55073">
    <property type="entry name" value="Nucleotide cyclase"/>
    <property type="match status" value="1"/>
</dbReference>
<feature type="domain" description="GGDEF" evidence="3">
    <location>
        <begin position="263"/>
        <end position="382"/>
    </location>
</feature>
<evidence type="ECO:0000256" key="2">
    <source>
        <dbReference type="ARBA" id="ARBA00034247"/>
    </source>
</evidence>
<comment type="catalytic activity">
    <reaction evidence="2">
        <text>2 GTP = 3',3'-c-di-GMP + 2 diphosphate</text>
        <dbReference type="Rhea" id="RHEA:24898"/>
        <dbReference type="ChEBI" id="CHEBI:33019"/>
        <dbReference type="ChEBI" id="CHEBI:37565"/>
        <dbReference type="ChEBI" id="CHEBI:58805"/>
        <dbReference type="EC" id="2.7.7.65"/>
    </reaction>
</comment>
<name>A0ABS3ZCG6_9GAMM</name>
<evidence type="ECO:0000313" key="4">
    <source>
        <dbReference type="EMBL" id="MBP0049398.1"/>
    </source>
</evidence>
<proteinExistence type="predicted"/>
<reference evidence="4 5" key="1">
    <citation type="submission" date="2020-09" db="EMBL/GenBank/DDBJ databases">
        <authorList>
            <person name="Tanuku N.R.S."/>
        </authorList>
    </citation>
    <scope>NUCLEOTIDE SEQUENCE [LARGE SCALE GENOMIC DNA]</scope>
    <source>
        <strain evidence="4 5">AK62</strain>
    </source>
</reference>
<dbReference type="InterPro" id="IPR043128">
    <property type="entry name" value="Rev_trsase/Diguanyl_cyclase"/>
</dbReference>
<dbReference type="EC" id="2.7.7.65" evidence="1"/>
<dbReference type="EMBL" id="JACVEW010000017">
    <property type="protein sequence ID" value="MBP0049398.1"/>
    <property type="molecule type" value="Genomic_DNA"/>
</dbReference>
<dbReference type="InterPro" id="IPR029787">
    <property type="entry name" value="Nucleotide_cyclase"/>
</dbReference>
<dbReference type="Proteomes" id="UP000810171">
    <property type="component" value="Unassembled WGS sequence"/>
</dbReference>